<comment type="caution">
    <text evidence="1">The sequence shown here is derived from an EMBL/GenBank/DDBJ whole genome shotgun (WGS) entry which is preliminary data.</text>
</comment>
<gene>
    <name evidence="1" type="ORF">AVEN_100016_1</name>
</gene>
<evidence type="ECO:0000313" key="2">
    <source>
        <dbReference type="Proteomes" id="UP000499080"/>
    </source>
</evidence>
<protein>
    <submittedName>
        <fullName evidence="1">Uncharacterized protein</fullName>
    </submittedName>
</protein>
<accession>A0A4Y2BJY5</accession>
<evidence type="ECO:0000313" key="1">
    <source>
        <dbReference type="EMBL" id="GBL92368.1"/>
    </source>
</evidence>
<dbReference type="AlphaFoldDB" id="A0A4Y2BJY5"/>
<reference evidence="1 2" key="1">
    <citation type="journal article" date="2019" name="Sci. Rep.">
        <title>Orb-weaving spider Araneus ventricosus genome elucidates the spidroin gene catalogue.</title>
        <authorList>
            <person name="Kono N."/>
            <person name="Nakamura H."/>
            <person name="Ohtoshi R."/>
            <person name="Moran D.A.P."/>
            <person name="Shinohara A."/>
            <person name="Yoshida Y."/>
            <person name="Fujiwara M."/>
            <person name="Mori M."/>
            <person name="Tomita M."/>
            <person name="Arakawa K."/>
        </authorList>
    </citation>
    <scope>NUCLEOTIDE SEQUENCE [LARGE SCALE GENOMIC DNA]</scope>
</reference>
<dbReference type="Proteomes" id="UP000499080">
    <property type="component" value="Unassembled WGS sequence"/>
</dbReference>
<name>A0A4Y2BJY5_ARAVE</name>
<dbReference type="EMBL" id="BGPR01083673">
    <property type="protein sequence ID" value="GBL92368.1"/>
    <property type="molecule type" value="Genomic_DNA"/>
</dbReference>
<proteinExistence type="predicted"/>
<organism evidence="1 2">
    <name type="scientific">Araneus ventricosus</name>
    <name type="common">Orbweaver spider</name>
    <name type="synonym">Epeira ventricosa</name>
    <dbReference type="NCBI Taxonomy" id="182803"/>
    <lineage>
        <taxon>Eukaryota</taxon>
        <taxon>Metazoa</taxon>
        <taxon>Ecdysozoa</taxon>
        <taxon>Arthropoda</taxon>
        <taxon>Chelicerata</taxon>
        <taxon>Arachnida</taxon>
        <taxon>Araneae</taxon>
        <taxon>Araneomorphae</taxon>
        <taxon>Entelegynae</taxon>
        <taxon>Araneoidea</taxon>
        <taxon>Araneidae</taxon>
        <taxon>Araneus</taxon>
    </lineage>
</organism>
<sequence length="114" mass="12859">MEVFSGQLSAKTEVSYFQHTDASKSGKENMFAKVTPYHSWTNCFGSRKASGIEAIGDEGKSCSSEWHRTSKQAARGHHQNLLLRDLGPHHGELFSDELSTKIARYLLIFNIRMQ</sequence>
<keyword evidence="2" id="KW-1185">Reference proteome</keyword>